<reference evidence="6" key="1">
    <citation type="submission" date="2022-03" db="EMBL/GenBank/DDBJ databases">
        <authorList>
            <person name="Brunel B."/>
        </authorList>
    </citation>
    <scope>NUCLEOTIDE SEQUENCE</scope>
    <source>
        <strain evidence="6">STM4922sample</strain>
    </source>
</reference>
<evidence type="ECO:0000256" key="3">
    <source>
        <dbReference type="ARBA" id="ARBA00022801"/>
    </source>
</evidence>
<protein>
    <submittedName>
        <fullName evidence="6">Epoxide hydrolase</fullName>
        <ecNumber evidence="6">3.3.2.10</ecNumber>
    </submittedName>
</protein>
<evidence type="ECO:0000313" key="7">
    <source>
        <dbReference type="Proteomes" id="UP001152604"/>
    </source>
</evidence>
<evidence type="ECO:0000256" key="2">
    <source>
        <dbReference type="ARBA" id="ARBA00022797"/>
    </source>
</evidence>
<proteinExistence type="inferred from homology"/>
<feature type="domain" description="Epoxide hydrolase N-terminal" evidence="5">
    <location>
        <begin position="31"/>
        <end position="135"/>
    </location>
</feature>
<dbReference type="PANTHER" id="PTHR21661:SF35">
    <property type="entry name" value="EPOXIDE HYDROLASE"/>
    <property type="match status" value="1"/>
</dbReference>
<dbReference type="Gene3D" id="3.40.50.1820">
    <property type="entry name" value="alpha/beta hydrolase"/>
    <property type="match status" value="1"/>
</dbReference>
<evidence type="ECO:0000313" key="6">
    <source>
        <dbReference type="EMBL" id="CAH2399075.1"/>
    </source>
</evidence>
<dbReference type="InterPro" id="IPR000639">
    <property type="entry name" value="Epox_hydrolase-like"/>
</dbReference>
<dbReference type="PANTHER" id="PTHR21661">
    <property type="entry name" value="EPOXIDE HYDROLASE 1-RELATED"/>
    <property type="match status" value="1"/>
</dbReference>
<dbReference type="InterPro" id="IPR029058">
    <property type="entry name" value="AB_hydrolase_fold"/>
</dbReference>
<feature type="chain" id="PRO_5045038941" evidence="4">
    <location>
        <begin position="26"/>
        <end position="425"/>
    </location>
</feature>
<dbReference type="Pfam" id="PF06441">
    <property type="entry name" value="EHN"/>
    <property type="match status" value="1"/>
</dbReference>
<feature type="signal peptide" evidence="4">
    <location>
        <begin position="1"/>
        <end position="25"/>
    </location>
</feature>
<gene>
    <name evidence="6" type="ORF">MES4922_210064</name>
</gene>
<sequence>MKLHTLAAALAFGLCILSALSQANAAEDRSIRSFKVQVPQAALEELRRRIAETRWPDRETVDDQSQGIQLAKLKPLVEYWGTGYDWRKAEAKLNTLPQFMTTIDGVDIHFIHVRSKRPNALPLIMTHGWPGSVFELLKTVGPLTDPTAHGGRAEDAFDLVLPSMPGYGFSGKPTETGWGPDRIAQTWAELMKRLGYTSYVAQGGDWGSPVSSAMARQAPTGLLGIHINLPAVVPPEIAAVLAVGGSAPTGLTDKERAAFDALSAAAKMGNRSYATMMGTRPQTIGYAINDSPAGLAAWMLGHPGFSRWTYDNSDPEKSPDEVLDDITQYWLSDSATSAGRLYWEYGGRSVVFAAVERTLEIALPVAITVFPEETYLAPETWARRAYPNLIYFHEVDKGGHFAAWEQPELFSAELRAAFRPLRQDF</sequence>
<dbReference type="PIRSF" id="PIRSF001112">
    <property type="entry name" value="Epoxide_hydrolase"/>
    <property type="match status" value="1"/>
</dbReference>
<dbReference type="RefSeq" id="WP_254024889.1">
    <property type="nucleotide sequence ID" value="NZ_CAKXZS010000014.1"/>
</dbReference>
<dbReference type="InterPro" id="IPR010497">
    <property type="entry name" value="Epoxide_hydro_N"/>
</dbReference>
<dbReference type="InterPro" id="IPR016292">
    <property type="entry name" value="Epoxide_hydrolase"/>
</dbReference>
<dbReference type="EC" id="3.3.2.10" evidence="6"/>
<keyword evidence="3 6" id="KW-0378">Hydrolase</keyword>
<dbReference type="PRINTS" id="PR00412">
    <property type="entry name" value="EPOXHYDRLASE"/>
</dbReference>
<dbReference type="GO" id="GO:0004301">
    <property type="term" value="F:epoxide hydrolase activity"/>
    <property type="evidence" value="ECO:0007669"/>
    <property type="project" value="UniProtKB-EC"/>
</dbReference>
<dbReference type="EMBL" id="CAKXZS010000014">
    <property type="protein sequence ID" value="CAH2399075.1"/>
    <property type="molecule type" value="Genomic_DNA"/>
</dbReference>
<keyword evidence="2" id="KW-0058">Aromatic hydrocarbons catabolism</keyword>
<name>A0ABM9DSI8_9HYPH</name>
<organism evidence="6 7">
    <name type="scientific">Mesorhizobium ventifaucium</name>
    <dbReference type="NCBI Taxonomy" id="666020"/>
    <lineage>
        <taxon>Bacteria</taxon>
        <taxon>Pseudomonadati</taxon>
        <taxon>Pseudomonadota</taxon>
        <taxon>Alphaproteobacteria</taxon>
        <taxon>Hyphomicrobiales</taxon>
        <taxon>Phyllobacteriaceae</taxon>
        <taxon>Mesorhizobium</taxon>
    </lineage>
</organism>
<comment type="caution">
    <text evidence="6">The sequence shown here is derived from an EMBL/GenBank/DDBJ whole genome shotgun (WGS) entry which is preliminary data.</text>
</comment>
<comment type="similarity">
    <text evidence="1">Belongs to the peptidase S33 family.</text>
</comment>
<dbReference type="SUPFAM" id="SSF53474">
    <property type="entry name" value="alpha/beta-Hydrolases"/>
    <property type="match status" value="1"/>
</dbReference>
<accession>A0ABM9DSI8</accession>
<keyword evidence="7" id="KW-1185">Reference proteome</keyword>
<evidence type="ECO:0000259" key="5">
    <source>
        <dbReference type="Pfam" id="PF06441"/>
    </source>
</evidence>
<evidence type="ECO:0000256" key="4">
    <source>
        <dbReference type="SAM" id="SignalP"/>
    </source>
</evidence>
<keyword evidence="4" id="KW-0732">Signal</keyword>
<evidence type="ECO:0000256" key="1">
    <source>
        <dbReference type="ARBA" id="ARBA00010088"/>
    </source>
</evidence>
<dbReference type="Proteomes" id="UP001152604">
    <property type="component" value="Unassembled WGS sequence"/>
</dbReference>